<evidence type="ECO:0000256" key="8">
    <source>
        <dbReference type="ARBA" id="ARBA00022741"/>
    </source>
</evidence>
<gene>
    <name evidence="13" type="primary">lpxK</name>
    <name evidence="15" type="ORF">SAMN04488055_1602</name>
</gene>
<dbReference type="Pfam" id="PF02606">
    <property type="entry name" value="LpxK"/>
    <property type="match status" value="1"/>
</dbReference>
<evidence type="ECO:0000256" key="11">
    <source>
        <dbReference type="ARBA" id="ARBA00023098"/>
    </source>
</evidence>
<dbReference type="GO" id="GO:0005886">
    <property type="term" value="C:plasma membrane"/>
    <property type="evidence" value="ECO:0007669"/>
    <property type="project" value="TreeGrafter"/>
</dbReference>
<evidence type="ECO:0000256" key="9">
    <source>
        <dbReference type="ARBA" id="ARBA00022777"/>
    </source>
</evidence>
<evidence type="ECO:0000256" key="4">
    <source>
        <dbReference type="ARBA" id="ARBA00016436"/>
    </source>
</evidence>
<organism evidence="15 16">
    <name type="scientific">Chitinophaga niabensis</name>
    <dbReference type="NCBI Taxonomy" id="536979"/>
    <lineage>
        <taxon>Bacteria</taxon>
        <taxon>Pseudomonadati</taxon>
        <taxon>Bacteroidota</taxon>
        <taxon>Chitinophagia</taxon>
        <taxon>Chitinophagales</taxon>
        <taxon>Chitinophagaceae</taxon>
        <taxon>Chitinophaga</taxon>
    </lineage>
</organism>
<dbReference type="PANTHER" id="PTHR42724">
    <property type="entry name" value="TETRAACYLDISACCHARIDE 4'-KINASE"/>
    <property type="match status" value="1"/>
</dbReference>
<keyword evidence="6 13" id="KW-0441">Lipid A biosynthesis</keyword>
<dbReference type="GO" id="GO:0005524">
    <property type="term" value="F:ATP binding"/>
    <property type="evidence" value="ECO:0007669"/>
    <property type="project" value="UniProtKB-UniRule"/>
</dbReference>
<dbReference type="EC" id="2.7.1.130" evidence="3 13"/>
<evidence type="ECO:0000256" key="14">
    <source>
        <dbReference type="SAM" id="Phobius"/>
    </source>
</evidence>
<dbReference type="UniPathway" id="UPA00359">
    <property type="reaction ID" value="UER00482"/>
</dbReference>
<dbReference type="PANTHER" id="PTHR42724:SF1">
    <property type="entry name" value="TETRAACYLDISACCHARIDE 4'-KINASE, MITOCHONDRIAL-RELATED"/>
    <property type="match status" value="1"/>
</dbReference>
<keyword evidence="9 13" id="KW-0418">Kinase</keyword>
<evidence type="ECO:0000256" key="5">
    <source>
        <dbReference type="ARBA" id="ARBA00022516"/>
    </source>
</evidence>
<evidence type="ECO:0000313" key="16">
    <source>
        <dbReference type="Proteomes" id="UP000185003"/>
    </source>
</evidence>
<dbReference type="OrthoDB" id="9766423at2"/>
<dbReference type="GO" id="GO:0009029">
    <property type="term" value="F:lipid-A 4'-kinase activity"/>
    <property type="evidence" value="ECO:0007669"/>
    <property type="project" value="UniProtKB-UniRule"/>
</dbReference>
<evidence type="ECO:0000256" key="12">
    <source>
        <dbReference type="ARBA" id="ARBA00029757"/>
    </source>
</evidence>
<dbReference type="GO" id="GO:0009244">
    <property type="term" value="P:lipopolysaccharide core region biosynthetic process"/>
    <property type="evidence" value="ECO:0007669"/>
    <property type="project" value="TreeGrafter"/>
</dbReference>
<dbReference type="STRING" id="536979.SAMN04488055_1602"/>
<dbReference type="NCBIfam" id="TIGR00682">
    <property type="entry name" value="lpxK"/>
    <property type="match status" value="1"/>
</dbReference>
<feature type="transmembrane region" description="Helical" evidence="14">
    <location>
        <begin position="7"/>
        <end position="23"/>
    </location>
</feature>
<keyword evidence="7 13" id="KW-0808">Transferase</keyword>
<proteinExistence type="inferred from homology"/>
<comment type="similarity">
    <text evidence="13">Belongs to the LpxK family.</text>
</comment>
<keyword evidence="14" id="KW-0472">Membrane</keyword>
<dbReference type="SUPFAM" id="SSF52540">
    <property type="entry name" value="P-loop containing nucleoside triphosphate hydrolases"/>
    <property type="match status" value="1"/>
</dbReference>
<keyword evidence="10 13" id="KW-0067">ATP-binding</keyword>
<comment type="pathway">
    <text evidence="2 13">Glycolipid biosynthesis; lipid IV(A) biosynthesis; lipid IV(A) from (3R)-3-hydroxytetradecanoyl-[acyl-carrier-protein] and UDP-N-acetyl-alpha-D-glucosamine: step 6/6.</text>
</comment>
<protein>
    <recommendedName>
        <fullName evidence="4 13">Tetraacyldisaccharide 4'-kinase</fullName>
        <ecNumber evidence="3 13">2.7.1.130</ecNumber>
    </recommendedName>
    <alternativeName>
        <fullName evidence="12 13">Lipid A 4'-kinase</fullName>
    </alternativeName>
</protein>
<feature type="binding site" evidence="13">
    <location>
        <begin position="48"/>
        <end position="55"/>
    </location>
    <ligand>
        <name>ATP</name>
        <dbReference type="ChEBI" id="CHEBI:30616"/>
    </ligand>
</feature>
<evidence type="ECO:0000256" key="13">
    <source>
        <dbReference type="HAMAP-Rule" id="MF_00409"/>
    </source>
</evidence>
<keyword evidence="5 13" id="KW-0444">Lipid biosynthesis</keyword>
<keyword evidence="11 13" id="KW-0443">Lipid metabolism</keyword>
<keyword evidence="16" id="KW-1185">Reference proteome</keyword>
<keyword evidence="8 13" id="KW-0547">Nucleotide-binding</keyword>
<accession>A0A1N6EH10</accession>
<keyword evidence="14" id="KW-0812">Transmembrane</keyword>
<evidence type="ECO:0000313" key="15">
    <source>
        <dbReference type="EMBL" id="SIN82296.1"/>
    </source>
</evidence>
<evidence type="ECO:0000256" key="2">
    <source>
        <dbReference type="ARBA" id="ARBA00004870"/>
    </source>
</evidence>
<dbReference type="InterPro" id="IPR003758">
    <property type="entry name" value="LpxK"/>
</dbReference>
<evidence type="ECO:0000256" key="7">
    <source>
        <dbReference type="ARBA" id="ARBA00022679"/>
    </source>
</evidence>
<comment type="function">
    <text evidence="1 13">Transfers the gamma-phosphate of ATP to the 4'-position of a tetraacyldisaccharide 1-phosphate intermediate (termed DS-1-P) to form tetraacyldisaccharide 1,4'-bis-phosphate (lipid IVA).</text>
</comment>
<dbReference type="Proteomes" id="UP000185003">
    <property type="component" value="Unassembled WGS sequence"/>
</dbReference>
<dbReference type="GO" id="GO:0009245">
    <property type="term" value="P:lipid A biosynthetic process"/>
    <property type="evidence" value="ECO:0007669"/>
    <property type="project" value="UniProtKB-UniRule"/>
</dbReference>
<comment type="catalytic activity">
    <reaction evidence="13">
        <text>a lipid A disaccharide + ATP = a lipid IVA + ADP + H(+)</text>
        <dbReference type="Rhea" id="RHEA:67840"/>
        <dbReference type="ChEBI" id="CHEBI:15378"/>
        <dbReference type="ChEBI" id="CHEBI:30616"/>
        <dbReference type="ChEBI" id="CHEBI:176343"/>
        <dbReference type="ChEBI" id="CHEBI:176425"/>
        <dbReference type="ChEBI" id="CHEBI:456216"/>
        <dbReference type="EC" id="2.7.1.130"/>
    </reaction>
</comment>
<dbReference type="RefSeq" id="WP_074238735.1">
    <property type="nucleotide sequence ID" value="NZ_FSRA01000001.1"/>
</dbReference>
<evidence type="ECO:0000256" key="1">
    <source>
        <dbReference type="ARBA" id="ARBA00002274"/>
    </source>
</evidence>
<evidence type="ECO:0000256" key="6">
    <source>
        <dbReference type="ARBA" id="ARBA00022556"/>
    </source>
</evidence>
<reference evidence="15 16" key="1">
    <citation type="submission" date="2016-11" db="EMBL/GenBank/DDBJ databases">
        <authorList>
            <person name="Jaros S."/>
            <person name="Januszkiewicz K."/>
            <person name="Wedrychowicz H."/>
        </authorList>
    </citation>
    <scope>NUCLEOTIDE SEQUENCE [LARGE SCALE GENOMIC DNA]</scope>
    <source>
        <strain evidence="15 16">DSM 24787</strain>
    </source>
</reference>
<dbReference type="AlphaFoldDB" id="A0A1N6EH10"/>
<dbReference type="EMBL" id="FSRA01000001">
    <property type="protein sequence ID" value="SIN82296.1"/>
    <property type="molecule type" value="Genomic_DNA"/>
</dbReference>
<dbReference type="InterPro" id="IPR027417">
    <property type="entry name" value="P-loop_NTPase"/>
</dbReference>
<keyword evidence="14" id="KW-1133">Transmembrane helix</keyword>
<evidence type="ECO:0000256" key="10">
    <source>
        <dbReference type="ARBA" id="ARBA00022840"/>
    </source>
</evidence>
<sequence length="360" mass="41374">MWQYLKYLLYPFSLLYGLVLWIRNRLYDNGMLTAVEFDLPVISVGNLSVGGTGKTPHVEYLIRLLKQHYRLATLSRGYNRRTKGYLLATPGSSSADIGDEPMQFHRKFPDVTVCVGEERMLAVPQLLGDRPETQVILLDDAFQHRSIKPGLNLMVTDHNRLFTRDHVVPFGRLREDRKGYHRANGIIVSKCPAKLSVQEKESITREINPLPHQRLFFTTLQYGGLYHLFQPEQARLPADASILVVCGIARPEPLVQHLLERYANVHLLSFPDHYYYTQKDLDKIKLELEQLDGEHKYIVTTEKDAVRLHLLHERITGMGLPFTVLPVEVQFLFGEADSFNSYIFDYVANAMLAAENEYAE</sequence>
<name>A0A1N6EH10_9BACT</name>
<evidence type="ECO:0000256" key="3">
    <source>
        <dbReference type="ARBA" id="ARBA00012071"/>
    </source>
</evidence>
<dbReference type="HAMAP" id="MF_00409">
    <property type="entry name" value="LpxK"/>
    <property type="match status" value="1"/>
</dbReference>